<protein>
    <submittedName>
        <fullName evidence="2">XRE family transcriptional regulator</fullName>
    </submittedName>
</protein>
<dbReference type="SMART" id="SM00530">
    <property type="entry name" value="HTH_XRE"/>
    <property type="match status" value="1"/>
</dbReference>
<proteinExistence type="predicted"/>
<accession>A0A4P6JUM0</accession>
<dbReference type="GO" id="GO:0003677">
    <property type="term" value="F:DNA binding"/>
    <property type="evidence" value="ECO:0007669"/>
    <property type="project" value="InterPro"/>
</dbReference>
<feature type="domain" description="HTH cro/C1-type" evidence="1">
    <location>
        <begin position="37"/>
        <end position="85"/>
    </location>
</feature>
<dbReference type="PROSITE" id="PS50943">
    <property type="entry name" value="HTH_CROC1"/>
    <property type="match status" value="1"/>
</dbReference>
<dbReference type="InterPro" id="IPR041413">
    <property type="entry name" value="MLTR_LBD"/>
</dbReference>
<dbReference type="AlphaFoldDB" id="A0A4P6JUM0"/>
<dbReference type="Gene3D" id="3.30.450.180">
    <property type="match status" value="1"/>
</dbReference>
<evidence type="ECO:0000259" key="1">
    <source>
        <dbReference type="PROSITE" id="PS50943"/>
    </source>
</evidence>
<dbReference type="SUPFAM" id="SSF47413">
    <property type="entry name" value="lambda repressor-like DNA-binding domains"/>
    <property type="match status" value="1"/>
</dbReference>
<dbReference type="Gene3D" id="1.10.260.40">
    <property type="entry name" value="lambda repressor-like DNA-binding domains"/>
    <property type="match status" value="1"/>
</dbReference>
<dbReference type="PANTHER" id="PTHR35010">
    <property type="entry name" value="BLL4672 PROTEIN-RELATED"/>
    <property type="match status" value="1"/>
</dbReference>
<gene>
    <name evidence="2" type="ORF">EPA93_25670</name>
</gene>
<dbReference type="InterPro" id="IPR010982">
    <property type="entry name" value="Lambda_DNA-bd_dom_sf"/>
</dbReference>
<organism evidence="2 3">
    <name type="scientific">Ktedonosporobacter rubrisoli</name>
    <dbReference type="NCBI Taxonomy" id="2509675"/>
    <lineage>
        <taxon>Bacteria</taxon>
        <taxon>Bacillati</taxon>
        <taxon>Chloroflexota</taxon>
        <taxon>Ktedonobacteria</taxon>
        <taxon>Ktedonobacterales</taxon>
        <taxon>Ktedonosporobacteraceae</taxon>
        <taxon>Ktedonosporobacter</taxon>
    </lineage>
</organism>
<name>A0A4P6JUM0_KTERU</name>
<evidence type="ECO:0000313" key="2">
    <source>
        <dbReference type="EMBL" id="QBD79184.1"/>
    </source>
</evidence>
<dbReference type="EMBL" id="CP035758">
    <property type="protein sequence ID" value="QBD79184.1"/>
    <property type="molecule type" value="Genomic_DNA"/>
</dbReference>
<dbReference type="Pfam" id="PF13560">
    <property type="entry name" value="HTH_31"/>
    <property type="match status" value="1"/>
</dbReference>
<keyword evidence="3" id="KW-1185">Reference proteome</keyword>
<dbReference type="KEGG" id="kbs:EPA93_25670"/>
<dbReference type="PANTHER" id="PTHR35010:SF3">
    <property type="entry name" value="BLL4873 PROTEIN"/>
    <property type="match status" value="1"/>
</dbReference>
<dbReference type="Pfam" id="PF17765">
    <property type="entry name" value="MLTR_LBD"/>
    <property type="match status" value="1"/>
</dbReference>
<evidence type="ECO:0000313" key="3">
    <source>
        <dbReference type="Proteomes" id="UP000290365"/>
    </source>
</evidence>
<reference evidence="2 3" key="1">
    <citation type="submission" date="2019-01" db="EMBL/GenBank/DDBJ databases">
        <title>Ktedonosporobacter rubrisoli SCAWS-G2.</title>
        <authorList>
            <person name="Huang Y."/>
            <person name="Yan B."/>
        </authorList>
    </citation>
    <scope>NUCLEOTIDE SEQUENCE [LARGE SCALE GENOMIC DNA]</scope>
    <source>
        <strain evidence="2 3">SCAWS-G2</strain>
    </source>
</reference>
<dbReference type="InterPro" id="IPR001387">
    <property type="entry name" value="Cro/C1-type_HTH"/>
</dbReference>
<dbReference type="OrthoDB" id="154603at2"/>
<dbReference type="RefSeq" id="WP_129890237.1">
    <property type="nucleotide sequence ID" value="NZ_CP035758.1"/>
</dbReference>
<sequence length="282" mass="32702">MNDSERRKALANFLRTRRERLSPQAVGLPPGIRRRTRGLRREEVAQLANIGTSWYTLMEQGRDVHPSEQVLESLAQALRLTSAERQHLFLLALQYVPAQPTGLEEQINPIMQQAILSLDPHPAYVMGRRWDLLTWNKAADYLFKLSATPPPYSRNMLWWFFNRKELRQHDDWEEVARSIIAQFRADSGRYPGDPWFAELIADLQRISEEFRQWWPQHDVSDTLDGYKEIRHSLLGNLNFEHLRLQVPGNPDLKVMIYTASPQTVARLASALHLSGESSLAQR</sequence>
<dbReference type="Proteomes" id="UP000290365">
    <property type="component" value="Chromosome"/>
</dbReference>